<comment type="catalytic activity">
    <reaction evidence="1">
        <text>Endonucleolytic cleavage of RNA, removing extra 3' nucleotides from tRNA precursor, generating 3' termini of tRNAs. A 3'-hydroxy group is left at the tRNA terminus and a 5'-phosphoryl group is left at the trailer molecule.</text>
        <dbReference type="EC" id="3.1.26.11"/>
    </reaction>
</comment>
<dbReference type="PANTHER" id="PTHR12553:SF49">
    <property type="entry name" value="ZINC PHOSPHODIESTERASE ELAC PROTEIN 2"/>
    <property type="match status" value="1"/>
</dbReference>
<dbReference type="STRING" id="1047168.A0A0F4GXZ6"/>
<evidence type="ECO:0000259" key="12">
    <source>
        <dbReference type="Pfam" id="PF13691"/>
    </source>
</evidence>
<evidence type="ECO:0000256" key="4">
    <source>
        <dbReference type="ARBA" id="ARBA00012477"/>
    </source>
</evidence>
<evidence type="ECO:0000256" key="1">
    <source>
        <dbReference type="ARBA" id="ARBA00000402"/>
    </source>
</evidence>
<dbReference type="CDD" id="cd07718">
    <property type="entry name" value="RNaseZ_ELAC1_ELAC2-C-term-like_MBL-fold"/>
    <property type="match status" value="1"/>
</dbReference>
<evidence type="ECO:0000256" key="9">
    <source>
        <dbReference type="ARBA" id="ARBA00022801"/>
    </source>
</evidence>
<feature type="compositionally biased region" description="Basic and acidic residues" evidence="11">
    <location>
        <begin position="196"/>
        <end position="207"/>
    </location>
</feature>
<evidence type="ECO:0000256" key="8">
    <source>
        <dbReference type="ARBA" id="ARBA00022759"/>
    </source>
</evidence>
<feature type="region of interest" description="Disordered" evidence="11">
    <location>
        <begin position="868"/>
        <end position="932"/>
    </location>
</feature>
<evidence type="ECO:0000256" key="10">
    <source>
        <dbReference type="ARBA" id="ARBA00022833"/>
    </source>
</evidence>
<dbReference type="GO" id="GO:0042781">
    <property type="term" value="F:3'-tRNA processing endoribonuclease activity"/>
    <property type="evidence" value="ECO:0007669"/>
    <property type="project" value="UniProtKB-EC"/>
</dbReference>
<sequence>MRSFVQVLTTPTVDTPGTTLVLHFDSKRYIIGSLAEGTQRACVQMGARLLKVSECFVTGRTEWQNTGGLIGMLLTLADSSHASQAAAKEEAVKRIRSKAKREGYLEDEKKMRQLEEDAKRATDTTLNIFGPPNLNHTLATARRFVFRKGMPVNAHEIRDDAAADDWAPMWADENIKVWAMSVSPDVSSSKPNGKKRSIDEVNGEREASVVPDDELSPKDRDYLSAKAVVSEMFDSSWRLDTLHETPLAAVRLPAELFVRNPQTNKIGKYTGPLPGAVGEQPDSDQIVLVRKPWPGALVEKLPHTEPAKESISYIIRNHMQRGKFNPKRAMELKVPKGFAWSQLTKGENVENTEGQTITPEMVLEPSRVGGGLAVVDLPSAEYIDNLLARAEWKEPKVMEGVGAIVWICGKGVAMDSRLHAFMKEFEHLQHIVSSSEYCPNHIALDSVAASTVRLKQVDPDRYTVPVHDAADGKSTYGGNNNFLTTRENHPLPKGVHIAARGHEVQLEPTIEYQTKTEVAPLNIAETISEIPQDVLAEAAKSQEAAKIVSDELRTWIDSLPPGAADAEVVTLGTGSALPSKYRNVSATLVTVPGWGNILLDCGENTLGQLRRVYGEQALKQIWQDLKIIVISHMHADHHLGTASVIKAWYEQVHNSQPAPPASPRITADFGELDWPSVFNGQNRLAVVAEAAMQNWLEEYSAVEDYGYSRLAPLNLSAVRFFSRTSQSTLSWYIPPSQLKNLSHQAYNARLEQNHINPALIGLSDIQAASVKHCHGARATSLTLNTGFKVSYSGDCRPCKAFWQIGKDSTVCIHEATFDDELQGDAEAKQHSTTSEALHVAQNMKAKACVLTHFSQRYQKVPVLERADAQDAPAAEAEDVAMENGADESRNPEETLGAPLEDAAPTFPDQETSGAGQRYELPSNPSRFGSNGGPPEAVKFKLNSDMKVCVAFDYMRVRVGDIGHMEKFTPALLKLFEQEVNEREDGRREKADDKAAAGKKGKKEKQPKQPKQGDKRW</sequence>
<dbReference type="Proteomes" id="UP000033647">
    <property type="component" value="Unassembled WGS sequence"/>
</dbReference>
<dbReference type="GO" id="GO:1990180">
    <property type="term" value="P:mitochondrial tRNA 3'-end processing"/>
    <property type="evidence" value="ECO:0007669"/>
    <property type="project" value="TreeGrafter"/>
</dbReference>
<evidence type="ECO:0000313" key="13">
    <source>
        <dbReference type="EMBL" id="KJY02320.1"/>
    </source>
</evidence>
<name>A0A0F4GXZ6_9PEZI</name>
<dbReference type="PANTHER" id="PTHR12553">
    <property type="entry name" value="ZINC PHOSPHODIESTERASE ELAC PROTEIN 2"/>
    <property type="match status" value="1"/>
</dbReference>
<dbReference type="OrthoDB" id="527344at2759"/>
<dbReference type="InterPro" id="IPR027794">
    <property type="entry name" value="tRNase_Z_dom"/>
</dbReference>
<keyword evidence="7" id="KW-0479">Metal-binding</keyword>
<feature type="region of interest" description="Disordered" evidence="11">
    <location>
        <begin position="183"/>
        <end position="216"/>
    </location>
</feature>
<dbReference type="SUPFAM" id="SSF56281">
    <property type="entry name" value="Metallo-hydrolase/oxidoreductase"/>
    <property type="match status" value="2"/>
</dbReference>
<dbReference type="EC" id="3.1.26.11" evidence="4"/>
<evidence type="ECO:0000256" key="2">
    <source>
        <dbReference type="ARBA" id="ARBA00001947"/>
    </source>
</evidence>
<proteinExistence type="inferred from homology"/>
<dbReference type="EMBL" id="LAFY01000063">
    <property type="protein sequence ID" value="KJY02320.1"/>
    <property type="molecule type" value="Genomic_DNA"/>
</dbReference>
<evidence type="ECO:0000256" key="5">
    <source>
        <dbReference type="ARBA" id="ARBA00022694"/>
    </source>
</evidence>
<dbReference type="GO" id="GO:0005739">
    <property type="term" value="C:mitochondrion"/>
    <property type="evidence" value="ECO:0007669"/>
    <property type="project" value="TreeGrafter"/>
</dbReference>
<evidence type="ECO:0000256" key="6">
    <source>
        <dbReference type="ARBA" id="ARBA00022722"/>
    </source>
</evidence>
<comment type="similarity">
    <text evidence="3">Belongs to the RNase Z family.</text>
</comment>
<feature type="compositionally biased region" description="Basic and acidic residues" evidence="11">
    <location>
        <begin position="980"/>
        <end position="995"/>
    </location>
</feature>
<comment type="cofactor">
    <cofactor evidence="2">
        <name>Zn(2+)</name>
        <dbReference type="ChEBI" id="CHEBI:29105"/>
    </cofactor>
</comment>
<dbReference type="InterPro" id="IPR047151">
    <property type="entry name" value="RNZ2-like"/>
</dbReference>
<evidence type="ECO:0000256" key="11">
    <source>
        <dbReference type="SAM" id="MobiDB-lite"/>
    </source>
</evidence>
<keyword evidence="10" id="KW-0862">Zinc</keyword>
<keyword evidence="9" id="KW-0378">Hydrolase</keyword>
<keyword evidence="6" id="KW-0540">Nuclease</keyword>
<comment type="caution">
    <text evidence="13">The sequence shown here is derived from an EMBL/GenBank/DDBJ whole genome shotgun (WGS) entry which is preliminary data.</text>
</comment>
<dbReference type="GO" id="GO:0046872">
    <property type="term" value="F:metal ion binding"/>
    <property type="evidence" value="ECO:0007669"/>
    <property type="project" value="UniProtKB-KW"/>
</dbReference>
<keyword evidence="5" id="KW-0819">tRNA processing</keyword>
<evidence type="ECO:0000313" key="14">
    <source>
        <dbReference type="Proteomes" id="UP000033647"/>
    </source>
</evidence>
<feature type="compositionally biased region" description="Basic and acidic residues" evidence="11">
    <location>
        <begin position="1003"/>
        <end position="1016"/>
    </location>
</feature>
<evidence type="ECO:0000256" key="7">
    <source>
        <dbReference type="ARBA" id="ARBA00022723"/>
    </source>
</evidence>
<feature type="domain" description="tRNase Z endonuclease" evidence="12">
    <location>
        <begin position="6"/>
        <end position="68"/>
    </location>
</feature>
<dbReference type="Gene3D" id="3.60.15.10">
    <property type="entry name" value="Ribonuclease Z/Hydroxyacylglutathione hydrolase-like"/>
    <property type="match status" value="2"/>
</dbReference>
<keyword evidence="8" id="KW-0255">Endonuclease</keyword>
<accession>A0A0F4GXZ6</accession>
<gene>
    <name evidence="13" type="ORF">TI39_contig66g00003</name>
</gene>
<dbReference type="Pfam" id="PF23023">
    <property type="entry name" value="Anti-Pycsar_Apyc1"/>
    <property type="match status" value="1"/>
</dbReference>
<protein>
    <recommendedName>
        <fullName evidence="4">ribonuclease Z</fullName>
        <ecNumber evidence="4">3.1.26.11</ecNumber>
    </recommendedName>
</protein>
<organism evidence="13 14">
    <name type="scientific">Zymoseptoria brevis</name>
    <dbReference type="NCBI Taxonomy" id="1047168"/>
    <lineage>
        <taxon>Eukaryota</taxon>
        <taxon>Fungi</taxon>
        <taxon>Dikarya</taxon>
        <taxon>Ascomycota</taxon>
        <taxon>Pezizomycotina</taxon>
        <taxon>Dothideomycetes</taxon>
        <taxon>Dothideomycetidae</taxon>
        <taxon>Mycosphaerellales</taxon>
        <taxon>Mycosphaerellaceae</taxon>
        <taxon>Zymoseptoria</taxon>
    </lineage>
</organism>
<keyword evidence="14" id="KW-1185">Reference proteome</keyword>
<reference evidence="13 14" key="1">
    <citation type="submission" date="2015-03" db="EMBL/GenBank/DDBJ databases">
        <title>RNA-seq based gene annotation and comparative genomics of four Zymoseptoria species reveal species-specific pathogenicity related genes and transposable element activity.</title>
        <authorList>
            <person name="Grandaubert J."/>
            <person name="Bhattacharyya A."/>
            <person name="Stukenbrock E.H."/>
        </authorList>
    </citation>
    <scope>NUCLEOTIDE SEQUENCE [LARGE SCALE GENOMIC DNA]</scope>
    <source>
        <strain evidence="13 14">Zb18110</strain>
    </source>
</reference>
<dbReference type="InterPro" id="IPR036866">
    <property type="entry name" value="RibonucZ/Hydroxyglut_hydro"/>
</dbReference>
<evidence type="ECO:0000256" key="3">
    <source>
        <dbReference type="ARBA" id="ARBA00007823"/>
    </source>
</evidence>
<feature type="region of interest" description="Disordered" evidence="11">
    <location>
        <begin position="980"/>
        <end position="1016"/>
    </location>
</feature>
<dbReference type="Pfam" id="PF13691">
    <property type="entry name" value="Lactamase_B_4"/>
    <property type="match status" value="1"/>
</dbReference>
<dbReference type="AlphaFoldDB" id="A0A0F4GXZ6"/>